<sequence length="114" mass="13427">MPKHEKGRVTVNVDEVLRIGSVLERNNLEPKKREAFDWLAENRHRMNDNSRKFAEQLNIAVGDLVMSRELIRKVAFIVHSISNIKRMQMLYLCVQKYGCILMAKPKFFDKKSKH</sequence>
<proteinExistence type="predicted"/>
<protein>
    <submittedName>
        <fullName evidence="3">RHH_1 domain-containing protein</fullName>
    </submittedName>
</protein>
<organism evidence="3">
    <name type="scientific">Gongylonema pulchrum</name>
    <dbReference type="NCBI Taxonomy" id="637853"/>
    <lineage>
        <taxon>Eukaryota</taxon>
        <taxon>Metazoa</taxon>
        <taxon>Ecdysozoa</taxon>
        <taxon>Nematoda</taxon>
        <taxon>Chromadorea</taxon>
        <taxon>Rhabditida</taxon>
        <taxon>Spirurina</taxon>
        <taxon>Spiruromorpha</taxon>
        <taxon>Spiruroidea</taxon>
        <taxon>Gongylonematidae</taxon>
        <taxon>Gongylonema</taxon>
    </lineage>
</organism>
<dbReference type="OrthoDB" id="5876906at2759"/>
<dbReference type="AlphaFoldDB" id="A0A183DCI5"/>
<gene>
    <name evidence="1" type="ORF">GPUH_LOCUS6426</name>
</gene>
<name>A0A183DCI5_9BILA</name>
<evidence type="ECO:0000313" key="2">
    <source>
        <dbReference type="Proteomes" id="UP000271098"/>
    </source>
</evidence>
<evidence type="ECO:0000313" key="3">
    <source>
        <dbReference type="WBParaSite" id="GPUH_0000643501-mRNA-1"/>
    </source>
</evidence>
<reference evidence="1 2" key="2">
    <citation type="submission" date="2018-11" db="EMBL/GenBank/DDBJ databases">
        <authorList>
            <consortium name="Pathogen Informatics"/>
        </authorList>
    </citation>
    <scope>NUCLEOTIDE SEQUENCE [LARGE SCALE GENOMIC DNA]</scope>
</reference>
<dbReference type="EMBL" id="UYRT01015077">
    <property type="protein sequence ID" value="VDK54684.1"/>
    <property type="molecule type" value="Genomic_DNA"/>
</dbReference>
<accession>A0A183DCI5</accession>
<reference evidence="3" key="1">
    <citation type="submission" date="2016-06" db="UniProtKB">
        <authorList>
            <consortium name="WormBaseParasite"/>
        </authorList>
    </citation>
    <scope>IDENTIFICATION</scope>
</reference>
<evidence type="ECO:0000313" key="1">
    <source>
        <dbReference type="EMBL" id="VDK54684.1"/>
    </source>
</evidence>
<keyword evidence="2" id="KW-1185">Reference proteome</keyword>
<dbReference type="Proteomes" id="UP000271098">
    <property type="component" value="Unassembled WGS sequence"/>
</dbReference>
<dbReference type="WBParaSite" id="GPUH_0000643501-mRNA-1">
    <property type="protein sequence ID" value="GPUH_0000643501-mRNA-1"/>
    <property type="gene ID" value="GPUH_0000643501"/>
</dbReference>